<accession>A0A699LDN4</accession>
<dbReference type="AlphaFoldDB" id="A0A699LDN4"/>
<feature type="non-terminal residue" evidence="1">
    <location>
        <position position="204"/>
    </location>
</feature>
<reference evidence="1" key="1">
    <citation type="journal article" date="2019" name="Sci. Rep.">
        <title>Draft genome of Tanacetum cinerariifolium, the natural source of mosquito coil.</title>
        <authorList>
            <person name="Yamashiro T."/>
            <person name="Shiraishi A."/>
            <person name="Satake H."/>
            <person name="Nakayama K."/>
        </authorList>
    </citation>
    <scope>NUCLEOTIDE SEQUENCE</scope>
</reference>
<name>A0A699LDN4_TANCI</name>
<sequence length="204" mass="23710">MNEDYYHEQNSCYDSNSIGFDQFQPRKYTVNHPIFNVHNDILTSQTTIVEQMTQLTSLCEMFYQFVQKKREEKHIEEEQTAKAQNWKLLVCYDDDDDEERSNSLKDNIISRLPPCSAITPNEPVDSLSMRDEHLDTVSVTESDEFIKSSVENLVSNLSESEGEHECDVPVGFTTFSNVLFDADYDFDSGDDQSFFDEDFPKKIY</sequence>
<evidence type="ECO:0000313" key="1">
    <source>
        <dbReference type="EMBL" id="GFB29700.1"/>
    </source>
</evidence>
<proteinExistence type="predicted"/>
<comment type="caution">
    <text evidence="1">The sequence shown here is derived from an EMBL/GenBank/DDBJ whole genome shotgun (WGS) entry which is preliminary data.</text>
</comment>
<organism evidence="1">
    <name type="scientific">Tanacetum cinerariifolium</name>
    <name type="common">Dalmatian daisy</name>
    <name type="synonym">Chrysanthemum cinerariifolium</name>
    <dbReference type="NCBI Taxonomy" id="118510"/>
    <lineage>
        <taxon>Eukaryota</taxon>
        <taxon>Viridiplantae</taxon>
        <taxon>Streptophyta</taxon>
        <taxon>Embryophyta</taxon>
        <taxon>Tracheophyta</taxon>
        <taxon>Spermatophyta</taxon>
        <taxon>Magnoliopsida</taxon>
        <taxon>eudicotyledons</taxon>
        <taxon>Gunneridae</taxon>
        <taxon>Pentapetalae</taxon>
        <taxon>asterids</taxon>
        <taxon>campanulids</taxon>
        <taxon>Asterales</taxon>
        <taxon>Asteraceae</taxon>
        <taxon>Asteroideae</taxon>
        <taxon>Anthemideae</taxon>
        <taxon>Anthemidinae</taxon>
        <taxon>Tanacetum</taxon>
    </lineage>
</organism>
<dbReference type="EMBL" id="BKCJ010595781">
    <property type="protein sequence ID" value="GFB29700.1"/>
    <property type="molecule type" value="Genomic_DNA"/>
</dbReference>
<protein>
    <submittedName>
        <fullName evidence="1">Uncharacterized protein</fullName>
    </submittedName>
</protein>
<gene>
    <name evidence="1" type="ORF">Tci_701671</name>
</gene>